<dbReference type="Proteomes" id="UP001153076">
    <property type="component" value="Unassembled WGS sequence"/>
</dbReference>
<protein>
    <submittedName>
        <fullName evidence="6">Uncharacterized protein</fullName>
    </submittedName>
</protein>
<comment type="subcellular location">
    <subcellularLocation>
        <location evidence="1">Nucleus</location>
        <location evidence="1">Nucleolus</location>
    </subcellularLocation>
</comment>
<organism evidence="6 7">
    <name type="scientific">Carnegiea gigantea</name>
    <dbReference type="NCBI Taxonomy" id="171969"/>
    <lineage>
        <taxon>Eukaryota</taxon>
        <taxon>Viridiplantae</taxon>
        <taxon>Streptophyta</taxon>
        <taxon>Embryophyta</taxon>
        <taxon>Tracheophyta</taxon>
        <taxon>Spermatophyta</taxon>
        <taxon>Magnoliopsida</taxon>
        <taxon>eudicotyledons</taxon>
        <taxon>Gunneridae</taxon>
        <taxon>Pentapetalae</taxon>
        <taxon>Caryophyllales</taxon>
        <taxon>Cactineae</taxon>
        <taxon>Cactaceae</taxon>
        <taxon>Cactoideae</taxon>
        <taxon>Echinocereeae</taxon>
        <taxon>Carnegiea</taxon>
    </lineage>
</organism>
<keyword evidence="4" id="KW-0677">Repeat</keyword>
<dbReference type="InterPro" id="IPR036322">
    <property type="entry name" value="WD40_repeat_dom_sf"/>
</dbReference>
<gene>
    <name evidence="6" type="ORF">Cgig2_017585</name>
</gene>
<dbReference type="SUPFAM" id="SSF50978">
    <property type="entry name" value="WD40 repeat-like"/>
    <property type="match status" value="1"/>
</dbReference>
<dbReference type="OrthoDB" id="1935146at2759"/>
<keyword evidence="7" id="KW-1185">Reference proteome</keyword>
<name>A0A9Q1QKI4_9CARY</name>
<evidence type="ECO:0000256" key="4">
    <source>
        <dbReference type="ARBA" id="ARBA00022737"/>
    </source>
</evidence>
<dbReference type="GO" id="GO:0032040">
    <property type="term" value="C:small-subunit processome"/>
    <property type="evidence" value="ECO:0007669"/>
    <property type="project" value="TreeGrafter"/>
</dbReference>
<proteinExistence type="predicted"/>
<evidence type="ECO:0000313" key="6">
    <source>
        <dbReference type="EMBL" id="KAJ8446083.1"/>
    </source>
</evidence>
<dbReference type="PANTHER" id="PTHR18359">
    <property type="entry name" value="WD-REPEAT PROTEIN-RELATED"/>
    <property type="match status" value="1"/>
</dbReference>
<accession>A0A9Q1QKI4</accession>
<evidence type="ECO:0000256" key="1">
    <source>
        <dbReference type="ARBA" id="ARBA00004604"/>
    </source>
</evidence>
<keyword evidence="5" id="KW-0539">Nucleus</keyword>
<evidence type="ECO:0000256" key="5">
    <source>
        <dbReference type="ARBA" id="ARBA00023242"/>
    </source>
</evidence>
<dbReference type="PANTHER" id="PTHR18359:SF0">
    <property type="entry name" value="U3 SMALL NUCLEOLAR RNA-ASSOCIATED PROTEIN 18 HOMOLOG"/>
    <property type="match status" value="1"/>
</dbReference>
<keyword evidence="2" id="KW-0698">rRNA processing</keyword>
<dbReference type="GO" id="GO:0034388">
    <property type="term" value="C:Pwp2p-containing subcomplex of 90S preribosome"/>
    <property type="evidence" value="ECO:0007669"/>
    <property type="project" value="TreeGrafter"/>
</dbReference>
<dbReference type="InterPro" id="IPR015943">
    <property type="entry name" value="WD40/YVTN_repeat-like_dom_sf"/>
</dbReference>
<dbReference type="InterPro" id="IPR045161">
    <property type="entry name" value="Utp18"/>
</dbReference>
<reference evidence="6" key="1">
    <citation type="submission" date="2022-04" db="EMBL/GenBank/DDBJ databases">
        <title>Carnegiea gigantea Genome sequencing and assembly v2.</title>
        <authorList>
            <person name="Copetti D."/>
            <person name="Sanderson M.J."/>
            <person name="Burquez A."/>
            <person name="Wojciechowski M.F."/>
        </authorList>
    </citation>
    <scope>NUCLEOTIDE SEQUENCE</scope>
    <source>
        <strain evidence="6">SGP5-SGP5p</strain>
        <tissue evidence="6">Aerial part</tissue>
    </source>
</reference>
<evidence type="ECO:0000256" key="2">
    <source>
        <dbReference type="ARBA" id="ARBA00022552"/>
    </source>
</evidence>
<evidence type="ECO:0000256" key="3">
    <source>
        <dbReference type="ARBA" id="ARBA00022574"/>
    </source>
</evidence>
<sequence length="330" mass="37748">MASLHSQKVLKNSKWIRVLVSDVRHERKNKRLGDYEKHMHSQEEREMRNLENSLFGSLYFSVDFGKDEEKKGNIWVKKCSTLFITYQSPYIVSCLLMKMMMTSKFQGDIMVDENETKRQPTWVDEEDERTTIDGKRNPKIQSIFFDDYPVKKASFLPDGFQVIVSGRRKLFYSIDLVKAKADKLGALVPIEEKNLEMWSHLIGIFEDEGTYGVLKMNGTVCSLAFADEGHQSSSFGDDGHIYHWDLRTRACFHKGVDKGCINGTTLCCPPQGNLFVVGSASGIVNVCNREELSDGKKKLLKNPENLITKVDSMTFNHDAQVLDISHMFKH</sequence>
<dbReference type="AlphaFoldDB" id="A0A9Q1QKI4"/>
<dbReference type="GO" id="GO:0006364">
    <property type="term" value="P:rRNA processing"/>
    <property type="evidence" value="ECO:0007669"/>
    <property type="project" value="UniProtKB-KW"/>
</dbReference>
<dbReference type="EMBL" id="JAKOGI010000061">
    <property type="protein sequence ID" value="KAJ8446083.1"/>
    <property type="molecule type" value="Genomic_DNA"/>
</dbReference>
<keyword evidence="3" id="KW-0853">WD repeat</keyword>
<dbReference type="Gene3D" id="2.130.10.10">
    <property type="entry name" value="YVTN repeat-like/Quinoprotein amine dehydrogenase"/>
    <property type="match status" value="1"/>
</dbReference>
<evidence type="ECO:0000313" key="7">
    <source>
        <dbReference type="Proteomes" id="UP001153076"/>
    </source>
</evidence>
<comment type="caution">
    <text evidence="6">The sequence shown here is derived from an EMBL/GenBank/DDBJ whole genome shotgun (WGS) entry which is preliminary data.</text>
</comment>